<dbReference type="SUPFAM" id="SSF74731">
    <property type="entry name" value="Ribosomal protein L20"/>
    <property type="match status" value="1"/>
</dbReference>
<dbReference type="CDD" id="cd07026">
    <property type="entry name" value="Ribosomal_L20"/>
    <property type="match status" value="1"/>
</dbReference>
<keyword evidence="2 5" id="KW-0689">Ribosomal protein</keyword>
<evidence type="ECO:0000256" key="4">
    <source>
        <dbReference type="ARBA" id="ARBA00035172"/>
    </source>
</evidence>
<dbReference type="EMBL" id="PFAM01000022">
    <property type="protein sequence ID" value="PIT95843.1"/>
    <property type="molecule type" value="Genomic_DNA"/>
</dbReference>
<dbReference type="PANTHER" id="PTHR10986">
    <property type="entry name" value="39S RIBOSOMAL PROTEIN L20"/>
    <property type="match status" value="1"/>
</dbReference>
<dbReference type="GO" id="GO:1990904">
    <property type="term" value="C:ribonucleoprotein complex"/>
    <property type="evidence" value="ECO:0007669"/>
    <property type="project" value="UniProtKB-KW"/>
</dbReference>
<evidence type="ECO:0000256" key="3">
    <source>
        <dbReference type="ARBA" id="ARBA00023274"/>
    </source>
</evidence>
<dbReference type="Gene3D" id="6.10.160.10">
    <property type="match status" value="1"/>
</dbReference>
<keyword evidence="3 5" id="KW-0687">Ribonucleoprotein</keyword>
<evidence type="ECO:0000313" key="8">
    <source>
        <dbReference type="Proteomes" id="UP000228533"/>
    </source>
</evidence>
<comment type="caution">
    <text evidence="7">The sequence shown here is derived from an EMBL/GenBank/DDBJ whole genome shotgun (WGS) entry which is preliminary data.</text>
</comment>
<dbReference type="HAMAP" id="MF_00382">
    <property type="entry name" value="Ribosomal_bL20"/>
    <property type="match status" value="1"/>
</dbReference>
<dbReference type="AlphaFoldDB" id="A0A2M6WSP1"/>
<sequence>MPRVKRGTTHLKKRRKLLAKTKGFKWGRKNRIKLAKVAATKAGAHAYRDRRLKKRDRRGLWQIKISAFAKEQGLSYSKLMGLLKTAKVELDRKILADFAVNNKRALINIIEQVRTK</sequence>
<gene>
    <name evidence="5 7" type="primary">rplT</name>
    <name evidence="7" type="ORF">COT94_03735</name>
</gene>
<evidence type="ECO:0000256" key="6">
    <source>
        <dbReference type="RuleBase" id="RU000560"/>
    </source>
</evidence>
<dbReference type="InterPro" id="IPR005813">
    <property type="entry name" value="Ribosomal_bL20"/>
</dbReference>
<dbReference type="GO" id="GO:0005840">
    <property type="term" value="C:ribosome"/>
    <property type="evidence" value="ECO:0007669"/>
    <property type="project" value="UniProtKB-KW"/>
</dbReference>
<comment type="function">
    <text evidence="5 6">Binds directly to 23S ribosomal RNA and is necessary for the in vitro assembly process of the 50S ribosomal subunit. It is not involved in the protein synthesizing functions of that subunit.</text>
</comment>
<dbReference type="Proteomes" id="UP000228533">
    <property type="component" value="Unassembled WGS sequence"/>
</dbReference>
<organism evidence="7 8">
    <name type="scientific">Candidatus Falkowbacteria bacterium CG10_big_fil_rev_8_21_14_0_10_37_14</name>
    <dbReference type="NCBI Taxonomy" id="1974561"/>
    <lineage>
        <taxon>Bacteria</taxon>
        <taxon>Candidatus Falkowiibacteriota</taxon>
    </lineage>
</organism>
<dbReference type="GO" id="GO:0006412">
    <property type="term" value="P:translation"/>
    <property type="evidence" value="ECO:0007669"/>
    <property type="project" value="InterPro"/>
</dbReference>
<evidence type="ECO:0000256" key="1">
    <source>
        <dbReference type="ARBA" id="ARBA00007698"/>
    </source>
</evidence>
<dbReference type="NCBIfam" id="TIGR01032">
    <property type="entry name" value="rplT_bact"/>
    <property type="match status" value="1"/>
</dbReference>
<dbReference type="Pfam" id="PF00453">
    <property type="entry name" value="Ribosomal_L20"/>
    <property type="match status" value="1"/>
</dbReference>
<dbReference type="Gene3D" id="1.10.1900.20">
    <property type="entry name" value="Ribosomal protein L20"/>
    <property type="match status" value="1"/>
</dbReference>
<dbReference type="GO" id="GO:0000027">
    <property type="term" value="P:ribosomal large subunit assembly"/>
    <property type="evidence" value="ECO:0007669"/>
    <property type="project" value="UniProtKB-UniRule"/>
</dbReference>
<comment type="similarity">
    <text evidence="1 5 6">Belongs to the bacterial ribosomal protein bL20 family.</text>
</comment>
<name>A0A2M6WSP1_9BACT</name>
<dbReference type="GO" id="GO:0003735">
    <property type="term" value="F:structural constituent of ribosome"/>
    <property type="evidence" value="ECO:0007669"/>
    <property type="project" value="InterPro"/>
</dbReference>
<evidence type="ECO:0000256" key="5">
    <source>
        <dbReference type="HAMAP-Rule" id="MF_00382"/>
    </source>
</evidence>
<dbReference type="PRINTS" id="PR00062">
    <property type="entry name" value="RIBOSOMALL20"/>
</dbReference>
<reference evidence="8" key="1">
    <citation type="submission" date="2017-09" db="EMBL/GenBank/DDBJ databases">
        <title>Depth-based differentiation of microbial function through sediment-hosted aquifers and enrichment of novel symbionts in the deep terrestrial subsurface.</title>
        <authorList>
            <person name="Probst A.J."/>
            <person name="Ladd B."/>
            <person name="Jarett J.K."/>
            <person name="Geller-Mcgrath D.E."/>
            <person name="Sieber C.M.K."/>
            <person name="Emerson J.B."/>
            <person name="Anantharaman K."/>
            <person name="Thomas B.C."/>
            <person name="Malmstrom R."/>
            <person name="Stieglmeier M."/>
            <person name="Klingl A."/>
            <person name="Woyke T."/>
            <person name="Ryan C.M."/>
            <person name="Banfield J.F."/>
        </authorList>
    </citation>
    <scope>NUCLEOTIDE SEQUENCE [LARGE SCALE GENOMIC DNA]</scope>
</reference>
<evidence type="ECO:0000256" key="2">
    <source>
        <dbReference type="ARBA" id="ARBA00022980"/>
    </source>
</evidence>
<dbReference type="GO" id="GO:0019843">
    <property type="term" value="F:rRNA binding"/>
    <property type="evidence" value="ECO:0007669"/>
    <property type="project" value="UniProtKB-UniRule"/>
</dbReference>
<keyword evidence="5 6" id="KW-0699">rRNA-binding</keyword>
<dbReference type="InterPro" id="IPR035566">
    <property type="entry name" value="Ribosomal_protein_bL20_C"/>
</dbReference>
<evidence type="ECO:0000313" key="7">
    <source>
        <dbReference type="EMBL" id="PIT95843.1"/>
    </source>
</evidence>
<protein>
    <recommendedName>
        <fullName evidence="4 5">Large ribosomal subunit protein bL20</fullName>
    </recommendedName>
</protein>
<keyword evidence="5 6" id="KW-0694">RNA-binding</keyword>
<dbReference type="FunFam" id="1.10.1900.20:FF:000001">
    <property type="entry name" value="50S ribosomal protein L20"/>
    <property type="match status" value="1"/>
</dbReference>
<accession>A0A2M6WSP1</accession>
<proteinExistence type="inferred from homology"/>